<evidence type="ECO:0000313" key="1">
    <source>
        <dbReference type="EMBL" id="AFU98582.1"/>
    </source>
</evidence>
<accession>K4KXB8</accession>
<dbReference type="KEGG" id="saga:M5M_06935"/>
<sequence length="192" mass="21232">MPVGELMLRALILVFWGLLLAACAQTPPLLLPEALGQNVQVNQLVSVPAPQGQRQFNVVWSRESNVFSLAGLSLAGQLLFNISQQDGEIRIRHALPDIPANQLHQLIRQIQWAYWPLADINAAMPAGWSLTEDKDRALRQVYRNGTPYMVFQFDSLAPFSSVKITQAQGPELQVTTISVQALDVQAPGRNLP</sequence>
<evidence type="ECO:0008006" key="3">
    <source>
        <dbReference type="Google" id="ProtNLM"/>
    </source>
</evidence>
<dbReference type="Proteomes" id="UP000000466">
    <property type="component" value="Chromosome"/>
</dbReference>
<gene>
    <name evidence="1" type="ordered locus">M5M_06935</name>
</gene>
<name>K4KXB8_SIMAS</name>
<dbReference type="STRING" id="1117647.M5M_06935"/>
<proteinExistence type="predicted"/>
<dbReference type="Pfam" id="PF11659">
    <property type="entry name" value="DUF3261"/>
    <property type="match status" value="1"/>
</dbReference>
<keyword evidence="2" id="KW-1185">Reference proteome</keyword>
<evidence type="ECO:0000313" key="2">
    <source>
        <dbReference type="Proteomes" id="UP000000466"/>
    </source>
</evidence>
<dbReference type="InterPro" id="IPR021675">
    <property type="entry name" value="DUF3261"/>
</dbReference>
<reference evidence="1 2" key="1">
    <citation type="journal article" date="2013" name="Genome Announc.">
        <title>Complete genome sequence of Simiduia agarivorans SA1(T), a marine bacterium able to degrade a variety of polysaccharides.</title>
        <authorList>
            <person name="Lin S.Y."/>
            <person name="Shieh W.Y."/>
            <person name="Chen J.S."/>
            <person name="Tang S.L."/>
        </authorList>
    </citation>
    <scope>NUCLEOTIDE SEQUENCE [LARGE SCALE GENOMIC DNA]</scope>
    <source>
        <strain evidence="2">DSM 21679 / JCM 13881 / BCRC 17597 / SA1</strain>
    </source>
</reference>
<organism evidence="1 2">
    <name type="scientific">Simiduia agarivorans (strain DSM 21679 / JCM 13881 / BCRC 17597 / SA1)</name>
    <dbReference type="NCBI Taxonomy" id="1117647"/>
    <lineage>
        <taxon>Bacteria</taxon>
        <taxon>Pseudomonadati</taxon>
        <taxon>Pseudomonadota</taxon>
        <taxon>Gammaproteobacteria</taxon>
        <taxon>Cellvibrionales</taxon>
        <taxon>Cellvibrionaceae</taxon>
        <taxon>Simiduia</taxon>
    </lineage>
</organism>
<dbReference type="AlphaFoldDB" id="K4KXB8"/>
<dbReference type="EMBL" id="CP003746">
    <property type="protein sequence ID" value="AFU98582.1"/>
    <property type="molecule type" value="Genomic_DNA"/>
</dbReference>
<protein>
    <recommendedName>
        <fullName evidence="3">Outer-membrane lipoprotein LolB</fullName>
    </recommendedName>
</protein>
<dbReference type="HOGENOM" id="CLU_120407_1_0_6"/>